<dbReference type="InterPro" id="IPR000424">
    <property type="entry name" value="Primosome_PriB/ssb"/>
</dbReference>
<dbReference type="Gene3D" id="2.40.50.140">
    <property type="entry name" value="Nucleic acid-binding proteins"/>
    <property type="match status" value="1"/>
</dbReference>
<dbReference type="PROSITE" id="PS50935">
    <property type="entry name" value="SSB"/>
    <property type="match status" value="1"/>
</dbReference>
<organism evidence="3">
    <name type="scientific">marine sediment metagenome</name>
    <dbReference type="NCBI Taxonomy" id="412755"/>
    <lineage>
        <taxon>unclassified sequences</taxon>
        <taxon>metagenomes</taxon>
        <taxon>ecological metagenomes</taxon>
    </lineage>
</organism>
<dbReference type="CDD" id="cd04496">
    <property type="entry name" value="SSB_OBF"/>
    <property type="match status" value="1"/>
</dbReference>
<sequence>VCFTECKMFGKRAEVINKYLHKGDQLFVEGRLKFDSWQAQDGSNRSKLRVMVENFEFLGNKKPADGPPTDPPQEADARRVPGQNDDNGFG</sequence>
<feature type="region of interest" description="Disordered" evidence="2">
    <location>
        <begin position="59"/>
        <end position="90"/>
    </location>
</feature>
<comment type="caution">
    <text evidence="3">The sequence shown here is derived from an EMBL/GenBank/DDBJ whole genome shotgun (WGS) entry which is preliminary data.</text>
</comment>
<gene>
    <name evidence="3" type="ORF">LCGC14_2801450</name>
</gene>
<dbReference type="SUPFAM" id="SSF50249">
    <property type="entry name" value="Nucleic acid-binding proteins"/>
    <property type="match status" value="1"/>
</dbReference>
<evidence type="ECO:0000256" key="1">
    <source>
        <dbReference type="ARBA" id="ARBA00023125"/>
    </source>
</evidence>
<evidence type="ECO:0000313" key="3">
    <source>
        <dbReference type="EMBL" id="KKK82630.1"/>
    </source>
</evidence>
<dbReference type="GO" id="GO:0006260">
    <property type="term" value="P:DNA replication"/>
    <property type="evidence" value="ECO:0007669"/>
    <property type="project" value="InterPro"/>
</dbReference>
<evidence type="ECO:0000256" key="2">
    <source>
        <dbReference type="SAM" id="MobiDB-lite"/>
    </source>
</evidence>
<accession>A0A0F8Z9G9</accession>
<dbReference type="NCBIfam" id="TIGR00621">
    <property type="entry name" value="ssb"/>
    <property type="match status" value="1"/>
</dbReference>
<keyword evidence="1" id="KW-0238">DNA-binding</keyword>
<dbReference type="AlphaFoldDB" id="A0A0F8Z9G9"/>
<dbReference type="GO" id="GO:0003697">
    <property type="term" value="F:single-stranded DNA binding"/>
    <property type="evidence" value="ECO:0007669"/>
    <property type="project" value="InterPro"/>
</dbReference>
<dbReference type="InterPro" id="IPR011344">
    <property type="entry name" value="ssDNA-bd"/>
</dbReference>
<proteinExistence type="predicted"/>
<name>A0A0F8Z9G9_9ZZZZ</name>
<dbReference type="EMBL" id="LAZR01052583">
    <property type="protein sequence ID" value="KKK82630.1"/>
    <property type="molecule type" value="Genomic_DNA"/>
</dbReference>
<reference evidence="3" key="1">
    <citation type="journal article" date="2015" name="Nature">
        <title>Complex archaea that bridge the gap between prokaryotes and eukaryotes.</title>
        <authorList>
            <person name="Spang A."/>
            <person name="Saw J.H."/>
            <person name="Jorgensen S.L."/>
            <person name="Zaremba-Niedzwiedzka K."/>
            <person name="Martijn J."/>
            <person name="Lind A.E."/>
            <person name="van Eijk R."/>
            <person name="Schleper C."/>
            <person name="Guy L."/>
            <person name="Ettema T.J."/>
        </authorList>
    </citation>
    <scope>NUCLEOTIDE SEQUENCE</scope>
</reference>
<protein>
    <recommendedName>
        <fullName evidence="4">Single-stranded DNA-binding protein</fullName>
    </recommendedName>
</protein>
<dbReference type="InterPro" id="IPR012340">
    <property type="entry name" value="NA-bd_OB-fold"/>
</dbReference>
<evidence type="ECO:0008006" key="4">
    <source>
        <dbReference type="Google" id="ProtNLM"/>
    </source>
</evidence>
<feature type="non-terminal residue" evidence="3">
    <location>
        <position position="1"/>
    </location>
</feature>
<dbReference type="Pfam" id="PF00436">
    <property type="entry name" value="SSB"/>
    <property type="match status" value="1"/>
</dbReference>